<organism evidence="2 3">
    <name type="scientific">Craurococcus roseus</name>
    <dbReference type="NCBI Taxonomy" id="77585"/>
    <lineage>
        <taxon>Bacteria</taxon>
        <taxon>Pseudomonadati</taxon>
        <taxon>Pseudomonadota</taxon>
        <taxon>Alphaproteobacteria</taxon>
        <taxon>Acetobacterales</taxon>
        <taxon>Acetobacteraceae</taxon>
        <taxon>Craurococcus</taxon>
    </lineage>
</organism>
<accession>A0ABN1FNQ7</accession>
<evidence type="ECO:0000313" key="2">
    <source>
        <dbReference type="EMBL" id="GAA0594676.1"/>
    </source>
</evidence>
<proteinExistence type="predicted"/>
<evidence type="ECO:0000313" key="3">
    <source>
        <dbReference type="Proteomes" id="UP001501588"/>
    </source>
</evidence>
<dbReference type="Proteomes" id="UP001501588">
    <property type="component" value="Unassembled WGS sequence"/>
</dbReference>
<evidence type="ECO:0000259" key="1">
    <source>
        <dbReference type="Pfam" id="PF09994"/>
    </source>
</evidence>
<dbReference type="EMBL" id="BAAAFZ010000060">
    <property type="protein sequence ID" value="GAA0594676.1"/>
    <property type="molecule type" value="Genomic_DNA"/>
</dbReference>
<feature type="domain" description="T6SS Phospholipase effector Tle1-like catalytic" evidence="1">
    <location>
        <begin position="3"/>
        <end position="271"/>
    </location>
</feature>
<dbReference type="SUPFAM" id="SSF53474">
    <property type="entry name" value="alpha/beta-Hydrolases"/>
    <property type="match status" value="1"/>
</dbReference>
<name>A0ABN1FNQ7_9PROT</name>
<dbReference type="InterPro" id="IPR018712">
    <property type="entry name" value="Tle1-like_cat"/>
</dbReference>
<protein>
    <submittedName>
        <fullName evidence="2">DUF2235 domain-containing protein</fullName>
    </submittedName>
</protein>
<gene>
    <name evidence="2" type="ORF">GCM10009416_36160</name>
</gene>
<dbReference type="Pfam" id="PF09994">
    <property type="entry name" value="T6SS_Tle1-like_cat"/>
    <property type="match status" value="1"/>
</dbReference>
<comment type="caution">
    <text evidence="2">The sequence shown here is derived from an EMBL/GenBank/DDBJ whole genome shotgun (WGS) entry which is preliminary data.</text>
</comment>
<keyword evidence="3" id="KW-1185">Reference proteome</keyword>
<dbReference type="PANTHER" id="PTHR33840:SF1">
    <property type="entry name" value="TLE1 PHOSPHOLIPASE DOMAIN-CONTAINING PROTEIN"/>
    <property type="match status" value="1"/>
</dbReference>
<dbReference type="RefSeq" id="WP_343896785.1">
    <property type="nucleotide sequence ID" value="NZ_BAAAFZ010000060.1"/>
</dbReference>
<reference evidence="3" key="1">
    <citation type="journal article" date="2019" name="Int. J. Syst. Evol. Microbiol.">
        <title>The Global Catalogue of Microorganisms (GCM) 10K type strain sequencing project: providing services to taxonomists for standard genome sequencing and annotation.</title>
        <authorList>
            <consortium name="The Broad Institute Genomics Platform"/>
            <consortium name="The Broad Institute Genome Sequencing Center for Infectious Disease"/>
            <person name="Wu L."/>
            <person name="Ma J."/>
        </authorList>
    </citation>
    <scope>NUCLEOTIDE SEQUENCE [LARGE SCALE GENOMIC DNA]</scope>
    <source>
        <strain evidence="3">JCM 9933</strain>
    </source>
</reference>
<sequence>MPKNLVVCCDGTANEFARDHTNVLKLFSALVQEPGAQLAIYHPGVGTMEAVGALTSTAREVTKLLGKAIGYGLETDIRDAYASVMEFHEEGDRLFLFGFSRGAYTVRAVASLLHMFGLMRRGQERLIPYAIRMMSALDREDAGFPDGSRSAARRAFFEQAERFKATFSDRVCRPHFVGVWDTVSSVGWIENPLKLPWTANNPSIRIGRHAVSLDERRAFFRTNLWVPAEPPKRSGPADLMQVWFPGAHGDVGGGYPEEESGLSKFALGWMACEARKAGLLVDRGRFDLVMGRAGDGYAPADPDACLHESLRGWWRLAEFVPRKRGDRRAGRGGRRMNLFRRRDPPPAPLVHDVAFLRRGYRPPPGAVRVRTDPIR</sequence>
<dbReference type="PANTHER" id="PTHR33840">
    <property type="match status" value="1"/>
</dbReference>
<dbReference type="InterPro" id="IPR029058">
    <property type="entry name" value="AB_hydrolase_fold"/>
</dbReference>